<dbReference type="GO" id="GO:0005829">
    <property type="term" value="C:cytosol"/>
    <property type="evidence" value="ECO:0007669"/>
    <property type="project" value="TreeGrafter"/>
</dbReference>
<accession>A0A562T0B6</accession>
<evidence type="ECO:0000256" key="1">
    <source>
        <dbReference type="ARBA" id="ARBA00022676"/>
    </source>
</evidence>
<evidence type="ECO:0000256" key="2">
    <source>
        <dbReference type="ARBA" id="ARBA00022679"/>
    </source>
</evidence>
<sequence>MDNLKKIAVLRALQLGDMLCMIPAVRAVKNAWPEAAITLVGLPWQQAFADRFRHYFSGFLPFPGWPGLPEQEAAPAAVARFLLQAQEQQFDLVLQMQGDGTHTNDCCQLMGGRKMAGRRLEGHYCPDEKLFPVMTESEHEILRLLRIVEALDIPLQGTALEFPISSTEYAQANRLMQQLQLQPGQYICLHPGARDPRRRWPPAHFARMGDALAARGYRVLITGSAEEQALTQAVAEQMQYRATDLVALAGQTGIGELAALIQHSAGLLSNDTGVSHIAAALEVPSVIIFSPYSDPGRWAPLNQALHTAVPAGKAHDLAYVLETIESRIPLNTKNHERLRSYSDI</sequence>
<dbReference type="SUPFAM" id="SSF53756">
    <property type="entry name" value="UDP-Glycosyltransferase/glycogen phosphorylase"/>
    <property type="match status" value="1"/>
</dbReference>
<dbReference type="Proteomes" id="UP000316778">
    <property type="component" value="Unassembled WGS sequence"/>
</dbReference>
<organism evidence="3 4">
    <name type="scientific">Chitinophaga japonensis</name>
    <name type="common">Flexibacter japonensis</name>
    <dbReference type="NCBI Taxonomy" id="104662"/>
    <lineage>
        <taxon>Bacteria</taxon>
        <taxon>Pseudomonadati</taxon>
        <taxon>Bacteroidota</taxon>
        <taxon>Chitinophagia</taxon>
        <taxon>Chitinophagales</taxon>
        <taxon>Chitinophagaceae</taxon>
        <taxon>Chitinophaga</taxon>
    </lineage>
</organism>
<dbReference type="OrthoDB" id="9797795at2"/>
<dbReference type="Pfam" id="PF01075">
    <property type="entry name" value="Glyco_transf_9"/>
    <property type="match status" value="1"/>
</dbReference>
<keyword evidence="1" id="KW-0328">Glycosyltransferase</keyword>
<dbReference type="Gene3D" id="3.40.50.2000">
    <property type="entry name" value="Glycogen Phosphorylase B"/>
    <property type="match status" value="2"/>
</dbReference>
<gene>
    <name evidence="3" type="ORF">LX66_4246</name>
</gene>
<dbReference type="EMBL" id="VLLG01000004">
    <property type="protein sequence ID" value="TWI86979.1"/>
    <property type="molecule type" value="Genomic_DNA"/>
</dbReference>
<protein>
    <submittedName>
        <fullName evidence="3">ADP-heptose:LPS heptosyltransferase</fullName>
    </submittedName>
</protein>
<dbReference type="AlphaFoldDB" id="A0A562T0B6"/>
<dbReference type="PANTHER" id="PTHR30160:SF1">
    <property type="entry name" value="LIPOPOLYSACCHARIDE 1,2-N-ACETYLGLUCOSAMINETRANSFERASE-RELATED"/>
    <property type="match status" value="1"/>
</dbReference>
<dbReference type="CDD" id="cd03789">
    <property type="entry name" value="GT9_LPS_heptosyltransferase"/>
    <property type="match status" value="1"/>
</dbReference>
<dbReference type="GO" id="GO:0008713">
    <property type="term" value="F:ADP-heptose-lipopolysaccharide heptosyltransferase activity"/>
    <property type="evidence" value="ECO:0007669"/>
    <property type="project" value="TreeGrafter"/>
</dbReference>
<evidence type="ECO:0000313" key="4">
    <source>
        <dbReference type="Proteomes" id="UP000316778"/>
    </source>
</evidence>
<reference evidence="3 4" key="1">
    <citation type="journal article" date="2013" name="Stand. Genomic Sci.">
        <title>Genomic Encyclopedia of Type Strains, Phase I: The one thousand microbial genomes (KMG-I) project.</title>
        <authorList>
            <person name="Kyrpides N.C."/>
            <person name="Woyke T."/>
            <person name="Eisen J.A."/>
            <person name="Garrity G."/>
            <person name="Lilburn T.G."/>
            <person name="Beck B.J."/>
            <person name="Whitman W.B."/>
            <person name="Hugenholtz P."/>
            <person name="Klenk H.P."/>
        </authorList>
    </citation>
    <scope>NUCLEOTIDE SEQUENCE [LARGE SCALE GENOMIC DNA]</scope>
    <source>
        <strain evidence="3 4">DSM 13484</strain>
    </source>
</reference>
<evidence type="ECO:0000313" key="3">
    <source>
        <dbReference type="EMBL" id="TWI86979.1"/>
    </source>
</evidence>
<dbReference type="PANTHER" id="PTHR30160">
    <property type="entry name" value="TETRAACYLDISACCHARIDE 4'-KINASE-RELATED"/>
    <property type="match status" value="1"/>
</dbReference>
<dbReference type="GO" id="GO:0009244">
    <property type="term" value="P:lipopolysaccharide core region biosynthetic process"/>
    <property type="evidence" value="ECO:0007669"/>
    <property type="project" value="TreeGrafter"/>
</dbReference>
<keyword evidence="2 3" id="KW-0808">Transferase</keyword>
<dbReference type="RefSeq" id="WP_145717200.1">
    <property type="nucleotide sequence ID" value="NZ_BAAAFY010000004.1"/>
</dbReference>
<proteinExistence type="predicted"/>
<dbReference type="InterPro" id="IPR051199">
    <property type="entry name" value="LPS_LOS_Heptosyltrfase"/>
</dbReference>
<keyword evidence="4" id="KW-1185">Reference proteome</keyword>
<name>A0A562T0B6_CHIJA</name>
<comment type="caution">
    <text evidence="3">The sequence shown here is derived from an EMBL/GenBank/DDBJ whole genome shotgun (WGS) entry which is preliminary data.</text>
</comment>
<dbReference type="InterPro" id="IPR002201">
    <property type="entry name" value="Glyco_trans_9"/>
</dbReference>